<dbReference type="Pfam" id="PF14500">
    <property type="entry name" value="MMS19_N"/>
    <property type="match status" value="1"/>
</dbReference>
<dbReference type="GO" id="GO:0051604">
    <property type="term" value="P:protein maturation"/>
    <property type="evidence" value="ECO:0007669"/>
    <property type="project" value="UniProtKB-UniRule"/>
</dbReference>
<protein>
    <recommendedName>
        <fullName evidence="1">MMS19 nucleotide excision repair protein</fullName>
    </recommendedName>
</protein>
<evidence type="ECO:0000313" key="3">
    <source>
        <dbReference type="EMBL" id="KAG7359866.1"/>
    </source>
</evidence>
<feature type="domain" description="MMS19 N-terminal" evidence="2">
    <location>
        <begin position="223"/>
        <end position="363"/>
    </location>
</feature>
<dbReference type="GO" id="GO:0006281">
    <property type="term" value="P:DNA repair"/>
    <property type="evidence" value="ECO:0007669"/>
    <property type="project" value="UniProtKB-UniRule"/>
</dbReference>
<dbReference type="GO" id="GO:0005634">
    <property type="term" value="C:nucleus"/>
    <property type="evidence" value="ECO:0007669"/>
    <property type="project" value="UniProtKB-SubCell"/>
</dbReference>
<evidence type="ECO:0000259" key="2">
    <source>
        <dbReference type="Pfam" id="PF14500"/>
    </source>
</evidence>
<reference evidence="3" key="1">
    <citation type="journal article" date="2021" name="Sci. Rep.">
        <title>Diploid genomic architecture of Nitzschia inconspicua, an elite biomass production diatom.</title>
        <authorList>
            <person name="Oliver A."/>
            <person name="Podell S."/>
            <person name="Pinowska A."/>
            <person name="Traller J.C."/>
            <person name="Smith S.R."/>
            <person name="McClure R."/>
            <person name="Beliaev A."/>
            <person name="Bohutskyi P."/>
            <person name="Hill E.A."/>
            <person name="Rabines A."/>
            <person name="Zheng H."/>
            <person name="Allen L.Z."/>
            <person name="Kuo A."/>
            <person name="Grigoriev I.V."/>
            <person name="Allen A.E."/>
            <person name="Hazlebeck D."/>
            <person name="Allen E.E."/>
        </authorList>
    </citation>
    <scope>NUCLEOTIDE SEQUENCE</scope>
    <source>
        <strain evidence="3">Hildebrandi</strain>
    </source>
</reference>
<organism evidence="3 4">
    <name type="scientific">Nitzschia inconspicua</name>
    <dbReference type="NCBI Taxonomy" id="303405"/>
    <lineage>
        <taxon>Eukaryota</taxon>
        <taxon>Sar</taxon>
        <taxon>Stramenopiles</taxon>
        <taxon>Ochrophyta</taxon>
        <taxon>Bacillariophyta</taxon>
        <taxon>Bacillariophyceae</taxon>
        <taxon>Bacillariophycidae</taxon>
        <taxon>Bacillariales</taxon>
        <taxon>Bacillariaceae</taxon>
        <taxon>Nitzschia</taxon>
    </lineage>
</organism>
<dbReference type="InterPro" id="IPR039920">
    <property type="entry name" value="MMS19"/>
</dbReference>
<dbReference type="GO" id="GO:0097361">
    <property type="term" value="C:cytosolic [4Fe-4S] assembly targeting complex"/>
    <property type="evidence" value="ECO:0007669"/>
    <property type="project" value="UniProtKB-UniRule"/>
</dbReference>
<comment type="caution">
    <text evidence="3">The sequence shown here is derived from an EMBL/GenBank/DDBJ whole genome shotgun (WGS) entry which is preliminary data.</text>
</comment>
<comment type="similarity">
    <text evidence="1">Belongs to the MET18/MMS19 family.</text>
</comment>
<dbReference type="PANTHER" id="PTHR12891">
    <property type="entry name" value="DNA REPAIR/TRANSCRIPTION PROTEIN MET18/MMS19"/>
    <property type="match status" value="1"/>
</dbReference>
<dbReference type="GO" id="GO:0016226">
    <property type="term" value="P:iron-sulfur cluster assembly"/>
    <property type="evidence" value="ECO:0007669"/>
    <property type="project" value="UniProtKB-UniRule"/>
</dbReference>
<dbReference type="Proteomes" id="UP000693970">
    <property type="component" value="Unassembled WGS sequence"/>
</dbReference>
<sequence>MNDSTFTSSPQNPSALIEVINNWKVAVIDSNTNGNTKCKSNQDLQKDAQTFFRYISTNTQLDAGSGIILQTRSSHEEALARLIQDLGPAFTQGSHPIRLRGLHVLLGAVEGCRESHISNGCYQLLGDFFLLQCGPIVDDDYEEDYDSLIRDTCVKALIALSETSSPVATPNDDCAEAIKLRCHFCTRGVERRCAAPDDMDQNPSIDPYGGDVPIHQDIRGGLSTLPRSKRSLCFDLLRSAVSGTSKINLQIEASTNQELSGQLRSTLQRNLIQFTEFSTRCIPGESDPRCLMQLLELLHAIQTSFQRWFQTVDSAALVFPHEDVFEAVVPYYPIQFTPPPNNIHGITRKGLHSELLAVLTCTTMDGQARKHGKPTMLGCSVGLFSEQLLPTHPDEDIQLTSLEKLEALDCISALLFQEKSDQVSHLTVDEVRSISQAVRAAHDEASLAVGAERSSDEPNKVLADSCRRFVAKVASELETSNSINLWRTYVTEPLDKEKRRLQLSPARATTSIAYEACLCSSGAPKTLRACLAKGLDPLINFLGDNSTESEDSLAAVHGITAFFSSTHVALTKNKKEGVELTPHPMDPYAKKACSLLLKIMAMDDSSFSFKKAAVTALEYLFQVSTIQQLESDDFVERVCDFVQLLLQNVIAKGGGEKDEERLDYESTSSRVLGNIIGNSFDDIETIASSSIFSSEKIREYVQGNIFLALKKTAFQGNSDMEKNRFDRQAMATACSTNFELASTIVETHINAFQEALSRSLTDSATLSTLDSLSFLIRKSEGDNVVKAFHESSAVDDILDTLGSKLVAGTSARLRQSISQIALPATSSEQEELMAKVNAVETIENGLRPAYNHLVPKERLAKLLKSVNNKIPPLSKRDEGDLFVRLPILSEALQSTSPDILKSLIGEMGDGEKVVALDLLKGLTSYSLSAEHLSSSRVAAASCVHGLLRSGFGTGGDCPTKPLVESVADALDISKDDMGATQNCLSFLSLLGQAAAIRGSSSSSTADAIARFLVEVACEDSATIPFDPRERTFCTSLEGSLEKMPLQIAAASAYGAMLVVDGMKPLIKQRLSHASLKFIQKTYESESAQAQHDEPVSAPSVGQLLVVCHLVCASDLSKFDRKTTHMAATVSVEGLSSDLFQVGKKMSDDGTRARILVICSVLKMICTAPSAVSGFVLTLVSGLLRAYAVASPDSEIGCKLVVLQALEEVTQLDAAKPTIIAVKPAVLSILASAMNQKSGLLRSTAVDVRNAWCLVE</sequence>
<proteinExistence type="inferred from homology"/>
<dbReference type="EMBL" id="JAGRRH010000013">
    <property type="protein sequence ID" value="KAG7359866.1"/>
    <property type="molecule type" value="Genomic_DNA"/>
</dbReference>
<name>A0A9K3LFB4_9STRA</name>
<dbReference type="PANTHER" id="PTHR12891:SF0">
    <property type="entry name" value="MMS19 NUCLEOTIDE EXCISION REPAIR PROTEIN HOMOLOG"/>
    <property type="match status" value="1"/>
</dbReference>
<comment type="function">
    <text evidence="1">Key component of the cytosolic iron-sulfur protein assembly (CIA) complex, a multiprotein complex that mediates the incorporation of iron-sulfur cluster into apoproteins specifically involved in DNA metabolism and genomic integrity. In the CIA complex, MMS19 acts as an adapter between early-acting CIA components and a subset of cellular target iron-sulfur proteins.</text>
</comment>
<keyword evidence="1" id="KW-0234">DNA repair</keyword>
<accession>A0A9K3LFB4</accession>
<reference evidence="3" key="2">
    <citation type="submission" date="2021-04" db="EMBL/GenBank/DDBJ databases">
        <authorList>
            <person name="Podell S."/>
        </authorList>
    </citation>
    <scope>NUCLEOTIDE SEQUENCE</scope>
    <source>
        <strain evidence="3">Hildebrandi</strain>
    </source>
</reference>
<evidence type="ECO:0000313" key="4">
    <source>
        <dbReference type="Proteomes" id="UP000693970"/>
    </source>
</evidence>
<keyword evidence="1" id="KW-0539">Nucleus</keyword>
<gene>
    <name evidence="3" type="ORF">IV203_034964</name>
</gene>
<dbReference type="OrthoDB" id="342900at2759"/>
<keyword evidence="1" id="KW-0227">DNA damage</keyword>
<dbReference type="AlphaFoldDB" id="A0A9K3LFB4"/>
<evidence type="ECO:0000256" key="1">
    <source>
        <dbReference type="RuleBase" id="RU367072"/>
    </source>
</evidence>
<comment type="subcellular location">
    <subcellularLocation>
        <location evidence="1">Nucleus</location>
    </subcellularLocation>
</comment>
<dbReference type="InterPro" id="IPR029240">
    <property type="entry name" value="MMS19_N"/>
</dbReference>
<keyword evidence="4" id="KW-1185">Reference proteome</keyword>